<accession>A0A368T2V3</accession>
<organism evidence="2 3">
    <name type="scientific">Marinitenerispora sediminis</name>
    <dbReference type="NCBI Taxonomy" id="1931232"/>
    <lineage>
        <taxon>Bacteria</taxon>
        <taxon>Bacillati</taxon>
        <taxon>Actinomycetota</taxon>
        <taxon>Actinomycetes</taxon>
        <taxon>Streptosporangiales</taxon>
        <taxon>Nocardiopsidaceae</taxon>
        <taxon>Marinitenerispora</taxon>
    </lineage>
</organism>
<dbReference type="EMBL" id="QEIN01000144">
    <property type="protein sequence ID" value="RCV55527.1"/>
    <property type="molecule type" value="Genomic_DNA"/>
</dbReference>
<dbReference type="InterPro" id="IPR036188">
    <property type="entry name" value="FAD/NAD-bd_sf"/>
</dbReference>
<dbReference type="PANTHER" id="PTHR40254">
    <property type="entry name" value="BLR0577 PROTEIN"/>
    <property type="match status" value="1"/>
</dbReference>
<keyword evidence="3" id="KW-1185">Reference proteome</keyword>
<dbReference type="Proteomes" id="UP000253318">
    <property type="component" value="Unassembled WGS sequence"/>
</dbReference>
<dbReference type="Gene3D" id="3.50.50.60">
    <property type="entry name" value="FAD/NAD(P)-binding domain"/>
    <property type="match status" value="1"/>
</dbReference>
<evidence type="ECO:0000313" key="2">
    <source>
        <dbReference type="EMBL" id="RCV55527.1"/>
    </source>
</evidence>
<dbReference type="InterPro" id="IPR038732">
    <property type="entry name" value="HpyO/CreE_NAD-binding"/>
</dbReference>
<keyword evidence="2" id="KW-0378">Hydrolase</keyword>
<comment type="caution">
    <text evidence="2">The sequence shown here is derived from an EMBL/GenBank/DDBJ whole genome shotgun (WGS) entry which is preliminary data.</text>
</comment>
<feature type="domain" description="FAD-dependent urate hydroxylase HpyO/Asp monooxygenase CreE-like FAD/NAD(P)-binding" evidence="1">
    <location>
        <begin position="109"/>
        <end position="259"/>
    </location>
</feature>
<dbReference type="AlphaFoldDB" id="A0A368T2V3"/>
<dbReference type="SUPFAM" id="SSF51905">
    <property type="entry name" value="FAD/NAD(P)-binding domain"/>
    <property type="match status" value="2"/>
</dbReference>
<evidence type="ECO:0000259" key="1">
    <source>
        <dbReference type="Pfam" id="PF13454"/>
    </source>
</evidence>
<reference evidence="2 3" key="1">
    <citation type="submission" date="2018-04" db="EMBL/GenBank/DDBJ databases">
        <title>Novel actinobacteria from marine sediment.</title>
        <authorList>
            <person name="Ng Z.Y."/>
            <person name="Tan G.Y.A."/>
        </authorList>
    </citation>
    <scope>NUCLEOTIDE SEQUENCE [LARGE SCALE GENOMIC DNA]</scope>
    <source>
        <strain evidence="2 3">TPS81</strain>
    </source>
</reference>
<dbReference type="PANTHER" id="PTHR40254:SF1">
    <property type="entry name" value="BLR0577 PROTEIN"/>
    <property type="match status" value="1"/>
</dbReference>
<gene>
    <name evidence="2" type="ORF">DEF24_17760</name>
</gene>
<sequence>MVNGILWRLRTGAPRPHPAFPSDRDPLRLRLAGAALAPAAPEGRAPDRMRPGAETIGAPSCAAASRQVGSYRTRLGGAPAGSFHSLIPTARVGFMADQAPGPGCRPIIAFVGGGASATLTAIALLRATTWLRLPYHVVLLDEHGRHARGVAYSTGDDRHLLNSPAKGMAALPDQPGHLVEWAVRRGLRCGPETFLPRRAYGDYLAETLAETARWAVPHATVEQRTARVVRARGTGDGVVLHLAGGERLTAAAAVVATGNAPPDPLPGPAGLPGVVADPWHPVSGVARLRPRADVLAVGTGLTMADVALTLTAAAPDVVVHAVSRHGMLAHRHRPPLVTPPGLVDLAHADGPLPLRELTRRVRAAIADYPGDWRHVVDSLRPHVPELWQGLSAAEQRLFLARLARYWESARHRMAPEVADRLAALRAAGRLRLHTGRVSELRAGPSGVRAVLGDGGRLDVGTVVNCTGANPGAAPFVRALLDDGLARPNHLGLGVDTCPRGALVTPSGRVSRRLLALGPVRRGQLYETTAIPEIRAQAEQLAQRIADSVLRGRAIEPTVVP</sequence>
<dbReference type="GO" id="GO:0016787">
    <property type="term" value="F:hydrolase activity"/>
    <property type="evidence" value="ECO:0007669"/>
    <property type="project" value="UniProtKB-KW"/>
</dbReference>
<dbReference type="Pfam" id="PF13454">
    <property type="entry name" value="NAD_binding_9"/>
    <property type="match status" value="1"/>
</dbReference>
<dbReference type="InterPro" id="IPR052189">
    <property type="entry name" value="L-asp_N-monooxygenase_NS-form"/>
</dbReference>
<protein>
    <submittedName>
        <fullName evidence="2">Hydroxyacylglutathione hydrolase</fullName>
    </submittedName>
</protein>
<proteinExistence type="predicted"/>
<name>A0A368T2V3_9ACTN</name>
<evidence type="ECO:0000313" key="3">
    <source>
        <dbReference type="Proteomes" id="UP000253318"/>
    </source>
</evidence>